<evidence type="ECO:0000313" key="4">
    <source>
        <dbReference type="WBParaSite" id="jg5441"/>
    </source>
</evidence>
<feature type="compositionally biased region" description="Basic and acidic residues" evidence="2">
    <location>
        <begin position="1"/>
        <end position="14"/>
    </location>
</feature>
<feature type="compositionally biased region" description="Low complexity" evidence="2">
    <location>
        <begin position="216"/>
        <end position="229"/>
    </location>
</feature>
<dbReference type="Proteomes" id="UP000887574">
    <property type="component" value="Unplaced"/>
</dbReference>
<organism evidence="3 4">
    <name type="scientific">Ditylenchus dipsaci</name>
    <dbReference type="NCBI Taxonomy" id="166011"/>
    <lineage>
        <taxon>Eukaryota</taxon>
        <taxon>Metazoa</taxon>
        <taxon>Ecdysozoa</taxon>
        <taxon>Nematoda</taxon>
        <taxon>Chromadorea</taxon>
        <taxon>Rhabditida</taxon>
        <taxon>Tylenchina</taxon>
        <taxon>Tylenchomorpha</taxon>
        <taxon>Sphaerularioidea</taxon>
        <taxon>Anguinidae</taxon>
        <taxon>Anguininae</taxon>
        <taxon>Ditylenchus</taxon>
    </lineage>
</organism>
<evidence type="ECO:0000256" key="1">
    <source>
        <dbReference type="SAM" id="Coils"/>
    </source>
</evidence>
<sequence length="482" mass="53352">MTEEVEKHHKEVAAAREQSAAANAEHVKELERTKKKADEVIQKHMLESLNARQEASEVKEKLSLMTEKCKTAENRVVEVEHKLAESSTAFEKLKLYSEKSKWKIADRVQSQGSSAQKEHTELKKKFQEMAEELERAYADKDKQKCELESKLNAAIERCDKTTELNFTAVRENLHLKDVEAKKQKAALITPPLNKHENQKSGQANADTFKASGAPFSSSSSTNMNSQNQTREQSKVTNGVMADLLEKERLKSSTICNKSKSKDAEIARLKNLISQQKKPSPPVTLRTSPPSTPADVKPQTLTTKRPDAPVTAPPNSAPVGSPITGFKPAHDSVNSPRSPILVRDPTNALKRMASTTSGGEPAKLPKIPKNNENQDPKENTPRNAENVGSARRTPEAELDNDCKIVKVINKKKPLQATKSYAAAVDIKPTIKVMLQDEDENEGNAQAAAARPMNQQVLEEVVQGVQEPLPDIVFDQGRNVFRRA</sequence>
<evidence type="ECO:0000256" key="2">
    <source>
        <dbReference type="SAM" id="MobiDB-lite"/>
    </source>
</evidence>
<evidence type="ECO:0000313" key="3">
    <source>
        <dbReference type="Proteomes" id="UP000887574"/>
    </source>
</evidence>
<name>A0A915EEB1_9BILA</name>
<accession>A0A915EEB1</accession>
<reference evidence="4" key="1">
    <citation type="submission" date="2022-11" db="UniProtKB">
        <authorList>
            <consortium name="WormBaseParasite"/>
        </authorList>
    </citation>
    <scope>IDENTIFICATION</scope>
</reference>
<feature type="region of interest" description="Disordered" evidence="2">
    <location>
        <begin position="187"/>
        <end position="398"/>
    </location>
</feature>
<protein>
    <submittedName>
        <fullName evidence="4">Uncharacterized protein</fullName>
    </submittedName>
</protein>
<feature type="coiled-coil region" evidence="1">
    <location>
        <begin position="116"/>
        <end position="146"/>
    </location>
</feature>
<proteinExistence type="predicted"/>
<dbReference type="AlphaFoldDB" id="A0A915EEB1"/>
<feature type="compositionally biased region" description="Low complexity" evidence="2">
    <location>
        <begin position="15"/>
        <end position="24"/>
    </location>
</feature>
<dbReference type="WBParaSite" id="jg5441">
    <property type="protein sequence ID" value="jg5441"/>
    <property type="gene ID" value="jg5441"/>
</dbReference>
<feature type="compositionally biased region" description="Basic and acidic residues" evidence="2">
    <location>
        <begin position="25"/>
        <end position="36"/>
    </location>
</feature>
<feature type="region of interest" description="Disordered" evidence="2">
    <location>
        <begin position="1"/>
        <end position="36"/>
    </location>
</feature>
<keyword evidence="1" id="KW-0175">Coiled coil</keyword>
<keyword evidence="3" id="KW-1185">Reference proteome</keyword>